<evidence type="ECO:0000256" key="8">
    <source>
        <dbReference type="ARBA" id="ARBA00022723"/>
    </source>
</evidence>
<dbReference type="FunFam" id="1.10.238.260:FF:000003">
    <property type="entry name" value="2-isopropylmalate synthase 1 chloroplastic"/>
    <property type="match status" value="1"/>
</dbReference>
<dbReference type="InterPro" id="IPR013709">
    <property type="entry name" value="2-isopropylmalate_synth_dimer"/>
</dbReference>
<keyword evidence="5" id="KW-0432">Leucine biosynthesis</keyword>
<dbReference type="SMART" id="SM00917">
    <property type="entry name" value="LeuA_dimer"/>
    <property type="match status" value="1"/>
</dbReference>
<keyword evidence="8" id="KW-0479">Metal-binding</keyword>
<dbReference type="AlphaFoldDB" id="A0AAQ3JZD5"/>
<dbReference type="HAMAP" id="MF_01025">
    <property type="entry name" value="LeuA_type1"/>
    <property type="match status" value="1"/>
</dbReference>
<evidence type="ECO:0000313" key="12">
    <source>
        <dbReference type="Proteomes" id="UP001327560"/>
    </source>
</evidence>
<evidence type="ECO:0000256" key="4">
    <source>
        <dbReference type="ARBA" id="ARBA00012973"/>
    </source>
</evidence>
<dbReference type="EMBL" id="CP136891">
    <property type="protein sequence ID" value="WOK99121.1"/>
    <property type="molecule type" value="Genomic_DNA"/>
</dbReference>
<dbReference type="InterPro" id="IPR013785">
    <property type="entry name" value="Aldolase_TIM"/>
</dbReference>
<name>A0AAQ3JZD5_9LILI</name>
<dbReference type="FunFam" id="3.20.20.70:FF:000010">
    <property type="entry name" value="2-isopropylmalate synthase"/>
    <property type="match status" value="1"/>
</dbReference>
<dbReference type="PANTHER" id="PTHR10277:SF9">
    <property type="entry name" value="2-ISOPROPYLMALATE SYNTHASE 1, CHLOROPLASTIC-RELATED"/>
    <property type="match status" value="1"/>
</dbReference>
<dbReference type="GO" id="GO:0046872">
    <property type="term" value="F:metal ion binding"/>
    <property type="evidence" value="ECO:0007669"/>
    <property type="project" value="UniProtKB-KW"/>
</dbReference>
<comment type="similarity">
    <text evidence="3">Belongs to the alpha-IPM synthase/homocitrate synthase family. LeuA type 1 subfamily.</text>
</comment>
<evidence type="ECO:0000313" key="11">
    <source>
        <dbReference type="EMBL" id="WOK99121.1"/>
    </source>
</evidence>
<dbReference type="GO" id="GO:0009098">
    <property type="term" value="P:L-leucine biosynthetic process"/>
    <property type="evidence" value="ECO:0007669"/>
    <property type="project" value="UniProtKB-KW"/>
</dbReference>
<organism evidence="11 12">
    <name type="scientific">Canna indica</name>
    <name type="common">Indian-shot</name>
    <dbReference type="NCBI Taxonomy" id="4628"/>
    <lineage>
        <taxon>Eukaryota</taxon>
        <taxon>Viridiplantae</taxon>
        <taxon>Streptophyta</taxon>
        <taxon>Embryophyta</taxon>
        <taxon>Tracheophyta</taxon>
        <taxon>Spermatophyta</taxon>
        <taxon>Magnoliopsida</taxon>
        <taxon>Liliopsida</taxon>
        <taxon>Zingiberales</taxon>
        <taxon>Cannaceae</taxon>
        <taxon>Canna</taxon>
    </lineage>
</organism>
<evidence type="ECO:0000256" key="5">
    <source>
        <dbReference type="ARBA" id="ARBA00022430"/>
    </source>
</evidence>
<dbReference type="EC" id="2.3.3.13" evidence="4"/>
<dbReference type="SUPFAM" id="SSF110921">
    <property type="entry name" value="2-isopropylmalate synthase LeuA, allosteric (dimerisation) domain"/>
    <property type="match status" value="1"/>
</dbReference>
<dbReference type="SUPFAM" id="SSF51569">
    <property type="entry name" value="Aldolase"/>
    <property type="match status" value="1"/>
</dbReference>
<accession>A0AAQ3JZD5</accession>
<dbReference type="InterPro" id="IPR002034">
    <property type="entry name" value="AIPM/Hcit_synth_CS"/>
</dbReference>
<protein>
    <recommendedName>
        <fullName evidence="4">2-isopropylmalate synthase</fullName>
        <ecNumber evidence="4">2.3.3.13</ecNumber>
    </recommendedName>
</protein>
<keyword evidence="6" id="KW-0028">Amino-acid biosynthesis</keyword>
<reference evidence="11 12" key="1">
    <citation type="submission" date="2023-10" db="EMBL/GenBank/DDBJ databases">
        <title>Chromosome-scale genome assembly provides insights into flower coloration mechanisms of Canna indica.</title>
        <authorList>
            <person name="Li C."/>
        </authorList>
    </citation>
    <scope>NUCLEOTIDE SEQUENCE [LARGE SCALE GENOMIC DNA]</scope>
    <source>
        <tissue evidence="11">Flower</tissue>
    </source>
</reference>
<dbReference type="Pfam" id="PF08502">
    <property type="entry name" value="LeuA_dimer"/>
    <property type="match status" value="1"/>
</dbReference>
<dbReference type="Gene3D" id="1.10.238.260">
    <property type="match status" value="1"/>
</dbReference>
<proteinExistence type="inferred from homology"/>
<gene>
    <name evidence="11" type="ORF">Cni_G07833</name>
</gene>
<dbReference type="Proteomes" id="UP001327560">
    <property type="component" value="Chromosome 2"/>
</dbReference>
<dbReference type="FunFam" id="3.30.160.270:FF:000004">
    <property type="entry name" value="2-isopropylmalate synthase B"/>
    <property type="match status" value="1"/>
</dbReference>
<keyword evidence="9" id="KW-0100">Branched-chain amino acid biosynthesis</keyword>
<dbReference type="Pfam" id="PF22617">
    <property type="entry name" value="HCS_D2"/>
    <property type="match status" value="1"/>
</dbReference>
<dbReference type="Gene3D" id="3.20.20.70">
    <property type="entry name" value="Aldolase class I"/>
    <property type="match status" value="1"/>
</dbReference>
<comment type="pathway">
    <text evidence="2">Amino-acid biosynthesis; L-leucine biosynthesis; L-leucine from 3-methyl-2-oxobutanoate: step 1/4.</text>
</comment>
<evidence type="ECO:0000256" key="3">
    <source>
        <dbReference type="ARBA" id="ARBA00009396"/>
    </source>
</evidence>
<evidence type="ECO:0000256" key="2">
    <source>
        <dbReference type="ARBA" id="ARBA00004689"/>
    </source>
</evidence>
<dbReference type="CDD" id="cd07940">
    <property type="entry name" value="DRE_TIM_IPMS"/>
    <property type="match status" value="1"/>
</dbReference>
<dbReference type="NCBIfam" id="NF002086">
    <property type="entry name" value="PRK00915.1-3"/>
    <property type="match status" value="1"/>
</dbReference>
<evidence type="ECO:0000256" key="6">
    <source>
        <dbReference type="ARBA" id="ARBA00022605"/>
    </source>
</evidence>
<dbReference type="Gene3D" id="3.30.160.270">
    <property type="match status" value="1"/>
</dbReference>
<evidence type="ECO:0000259" key="10">
    <source>
        <dbReference type="PROSITE" id="PS50991"/>
    </source>
</evidence>
<dbReference type="Pfam" id="PF00682">
    <property type="entry name" value="HMGL-like"/>
    <property type="match status" value="1"/>
</dbReference>
<evidence type="ECO:0000256" key="9">
    <source>
        <dbReference type="ARBA" id="ARBA00023304"/>
    </source>
</evidence>
<feature type="domain" description="Pyruvate carboxyltransferase" evidence="10">
    <location>
        <begin position="88"/>
        <end position="361"/>
    </location>
</feature>
<dbReference type="InterPro" id="IPR036230">
    <property type="entry name" value="LeuA_allosteric_dom_sf"/>
</dbReference>
<dbReference type="GO" id="GO:0009507">
    <property type="term" value="C:chloroplast"/>
    <property type="evidence" value="ECO:0007669"/>
    <property type="project" value="TreeGrafter"/>
</dbReference>
<sequence length="633" mass="67781">MAFSSVVFSNPSTSSFSSATYVRHPNPILTRSHLLPTPWLAPSSSSHPFSFRIPTLPKPCSRAGGALRCSLSSRPEYIPNRISDPNYVRIFDTTLRDGEQSPGATMTSNEKLVVARHLSRLGVDIIEAGFPASSPDDLDAVRSIAIEVGNQPVGEDGHVPVICGLARCNKKDIDAAWEAVRHAKKPRVHTFIATSEIHMEHKLRKTREEVVSIARDMVAYARSLGCPDVEFSPEDAGRSDREFLYHVLAEVIKAGATTLNIPDTVGYTLPSEFGQLIADIKANTPGIENVIISTHCQNDLGLATANTLAGACAGARQLEVTVNGIGERAGNASLEEVVIAMKCRQGLMGGLYTAINTKHIVMASKMVAEYTGLYVQPHKAIVGANAFAHESGIHQDGMLKHKGTYEIISPDDIGLSRSNDSGIVLGKLSGRHALKSRLMEFGYDIDGKELDDVFKRFKEIAEKKKRISDEDLEALISDEIFQPPVIWSLGELQATCGTLGLSTATVKLIASDGEEKIACSIGTGPVDAAYKAIDSIVKVPAALREYALSAVTEGIDAIATTRVVISGNDSDTSSTHALTGEAMRRTFSGSGAAMDIVVSSVRAYISALNKMLGFVSAMKASKEAPISSSTSVE</sequence>
<dbReference type="GO" id="GO:0003852">
    <property type="term" value="F:2-isopropylmalate synthase activity"/>
    <property type="evidence" value="ECO:0007669"/>
    <property type="project" value="UniProtKB-EC"/>
</dbReference>
<keyword evidence="7" id="KW-0808">Transferase</keyword>
<dbReference type="PROSITE" id="PS50991">
    <property type="entry name" value="PYR_CT"/>
    <property type="match status" value="1"/>
</dbReference>
<dbReference type="InterPro" id="IPR000891">
    <property type="entry name" value="PYR_CT"/>
</dbReference>
<dbReference type="NCBIfam" id="TIGR00973">
    <property type="entry name" value="leuA_bact"/>
    <property type="match status" value="1"/>
</dbReference>
<dbReference type="InterPro" id="IPR005671">
    <property type="entry name" value="LeuA_bact_synth"/>
</dbReference>
<dbReference type="PANTHER" id="PTHR10277">
    <property type="entry name" value="HOMOCITRATE SYNTHASE-RELATED"/>
    <property type="match status" value="1"/>
</dbReference>
<evidence type="ECO:0000256" key="1">
    <source>
        <dbReference type="ARBA" id="ARBA00000064"/>
    </source>
</evidence>
<dbReference type="PROSITE" id="PS00815">
    <property type="entry name" value="AIPM_HOMOCIT_SYNTH_1"/>
    <property type="match status" value="1"/>
</dbReference>
<dbReference type="InterPro" id="IPR054691">
    <property type="entry name" value="LeuA/HCS_post-cat"/>
</dbReference>
<evidence type="ECO:0000256" key="7">
    <source>
        <dbReference type="ARBA" id="ARBA00022679"/>
    </source>
</evidence>
<dbReference type="InterPro" id="IPR050073">
    <property type="entry name" value="2-IPM_HCS-like"/>
</dbReference>
<comment type="catalytic activity">
    <reaction evidence="1">
        <text>3-methyl-2-oxobutanoate + acetyl-CoA + H2O = (2S)-2-isopropylmalate + CoA + H(+)</text>
        <dbReference type="Rhea" id="RHEA:21524"/>
        <dbReference type="ChEBI" id="CHEBI:1178"/>
        <dbReference type="ChEBI" id="CHEBI:11851"/>
        <dbReference type="ChEBI" id="CHEBI:15377"/>
        <dbReference type="ChEBI" id="CHEBI:15378"/>
        <dbReference type="ChEBI" id="CHEBI:57287"/>
        <dbReference type="ChEBI" id="CHEBI:57288"/>
        <dbReference type="EC" id="2.3.3.13"/>
    </reaction>
</comment>
<keyword evidence="12" id="KW-1185">Reference proteome</keyword>